<dbReference type="GeneID" id="66055584"/>
<evidence type="ECO:0000313" key="3">
    <source>
        <dbReference type="Proteomes" id="UP000006906"/>
    </source>
</evidence>
<organism evidence="2 3">
    <name type="scientific">Chlamydomonas reinhardtii</name>
    <name type="common">Chlamydomonas smithii</name>
    <dbReference type="NCBI Taxonomy" id="3055"/>
    <lineage>
        <taxon>Eukaryota</taxon>
        <taxon>Viridiplantae</taxon>
        <taxon>Chlorophyta</taxon>
        <taxon>core chlorophytes</taxon>
        <taxon>Chlorophyceae</taxon>
        <taxon>CS clade</taxon>
        <taxon>Chlamydomonadales</taxon>
        <taxon>Chlamydomonadaceae</taxon>
        <taxon>Chlamydomonas</taxon>
    </lineage>
</organism>
<dbReference type="ExpressionAtlas" id="A0A2K3D3Z7">
    <property type="expression patterns" value="differential"/>
</dbReference>
<dbReference type="OrthoDB" id="539940at2759"/>
<protein>
    <submittedName>
        <fullName evidence="2">Uncharacterized protein</fullName>
    </submittedName>
</protein>
<dbReference type="PaxDb" id="3055-EDP00760"/>
<evidence type="ECO:0000256" key="1">
    <source>
        <dbReference type="SAM" id="MobiDB-lite"/>
    </source>
</evidence>
<reference evidence="2 3" key="1">
    <citation type="journal article" date="2007" name="Science">
        <title>The Chlamydomonas genome reveals the evolution of key animal and plant functions.</title>
        <authorList>
            <person name="Merchant S.S."/>
            <person name="Prochnik S.E."/>
            <person name="Vallon O."/>
            <person name="Harris E.H."/>
            <person name="Karpowicz S.J."/>
            <person name="Witman G.B."/>
            <person name="Terry A."/>
            <person name="Salamov A."/>
            <person name="Fritz-Laylin L.K."/>
            <person name="Marechal-Drouard L."/>
            <person name="Marshall W.F."/>
            <person name="Qu L.H."/>
            <person name="Nelson D.R."/>
            <person name="Sanderfoot A.A."/>
            <person name="Spalding M.H."/>
            <person name="Kapitonov V.V."/>
            <person name="Ren Q."/>
            <person name="Ferris P."/>
            <person name="Lindquist E."/>
            <person name="Shapiro H."/>
            <person name="Lucas S.M."/>
            <person name="Grimwood J."/>
            <person name="Schmutz J."/>
            <person name="Cardol P."/>
            <person name="Cerutti H."/>
            <person name="Chanfreau G."/>
            <person name="Chen C.L."/>
            <person name="Cognat V."/>
            <person name="Croft M.T."/>
            <person name="Dent R."/>
            <person name="Dutcher S."/>
            <person name="Fernandez E."/>
            <person name="Fukuzawa H."/>
            <person name="Gonzalez-Ballester D."/>
            <person name="Gonzalez-Halphen D."/>
            <person name="Hallmann A."/>
            <person name="Hanikenne M."/>
            <person name="Hippler M."/>
            <person name="Inwood W."/>
            <person name="Jabbari K."/>
            <person name="Kalanon M."/>
            <person name="Kuras R."/>
            <person name="Lefebvre P.A."/>
            <person name="Lemaire S.D."/>
            <person name="Lobanov A.V."/>
            <person name="Lohr M."/>
            <person name="Manuell A."/>
            <person name="Meier I."/>
            <person name="Mets L."/>
            <person name="Mittag M."/>
            <person name="Mittelmeier T."/>
            <person name="Moroney J.V."/>
            <person name="Moseley J."/>
            <person name="Napoli C."/>
            <person name="Nedelcu A.M."/>
            <person name="Niyogi K."/>
            <person name="Novoselov S.V."/>
            <person name="Paulsen I.T."/>
            <person name="Pazour G."/>
            <person name="Purton S."/>
            <person name="Ral J.P."/>
            <person name="Riano-Pachon D.M."/>
            <person name="Riekhof W."/>
            <person name="Rymarquis L."/>
            <person name="Schroda M."/>
            <person name="Stern D."/>
            <person name="Umen J."/>
            <person name="Willows R."/>
            <person name="Wilson N."/>
            <person name="Zimmer S.L."/>
            <person name="Allmer J."/>
            <person name="Balk J."/>
            <person name="Bisova K."/>
            <person name="Chen C.J."/>
            <person name="Elias M."/>
            <person name="Gendler K."/>
            <person name="Hauser C."/>
            <person name="Lamb M.R."/>
            <person name="Ledford H."/>
            <person name="Long J.C."/>
            <person name="Minagawa J."/>
            <person name="Page M.D."/>
            <person name="Pan J."/>
            <person name="Pootakham W."/>
            <person name="Roje S."/>
            <person name="Rose A."/>
            <person name="Stahlberg E."/>
            <person name="Terauchi A.M."/>
            <person name="Yang P."/>
            <person name="Ball S."/>
            <person name="Bowler C."/>
            <person name="Dieckmann C.L."/>
            <person name="Gladyshev V.N."/>
            <person name="Green P."/>
            <person name="Jorgensen R."/>
            <person name="Mayfield S."/>
            <person name="Mueller-Roeber B."/>
            <person name="Rajamani S."/>
            <person name="Sayre R.T."/>
            <person name="Brokstein P."/>
            <person name="Dubchak I."/>
            <person name="Goodstein D."/>
            <person name="Hornick L."/>
            <person name="Huang Y.W."/>
            <person name="Jhaveri J."/>
            <person name="Luo Y."/>
            <person name="Martinez D."/>
            <person name="Ngau W.C."/>
            <person name="Otillar B."/>
            <person name="Poliakov A."/>
            <person name="Porter A."/>
            <person name="Szajkowski L."/>
            <person name="Werner G."/>
            <person name="Zhou K."/>
            <person name="Grigoriev I.V."/>
            <person name="Rokhsar D.S."/>
            <person name="Grossman A.R."/>
        </authorList>
    </citation>
    <scope>NUCLEOTIDE SEQUENCE [LARGE SCALE GENOMIC DNA]</scope>
    <source>
        <strain evidence="3">CC-503</strain>
    </source>
</reference>
<dbReference type="InParanoid" id="A0A2K3D3Z7"/>
<dbReference type="AlphaFoldDB" id="A0A2K3D3Z7"/>
<dbReference type="Proteomes" id="UP000006906">
    <property type="component" value="Chromosome 12"/>
</dbReference>
<dbReference type="KEGG" id="cre:CHLRE_12g519651v5"/>
<sequence>MLILHTTGSAVRGLRVLQQHASTPIAPVRAAGCPPPVAFLQKTHKVTQRFLDSAVLAKQQVQERCGGYHRVLYSVHEDVRNASSPKARAVASDLRRLRAALGEDGVITFGIHDFSTTFNFDWGKSPLRGRFSWNHCDAPELVWFDLFSRDLDPAIKHVWTAEYDVAWTGDIAGVFGTFPERPDFVCSTNHKKGMSVKPGWANHKLRTWLQDNEVKQCFIMLARYSLRYMRVFWEETRMGHLQFCEVSGAAICNRHHLWCQIHTFNSSSDIVGRDANGTSMYQYNKHISEEEWGQLAAGNAVLAQETPPPADDPQQAGEAASEEAASGQVVEETGRRVTRAGDSAVSRGVMASAPGHIFHAVKW</sequence>
<keyword evidence="3" id="KW-1185">Reference proteome</keyword>
<feature type="compositionally biased region" description="Low complexity" evidence="1">
    <location>
        <begin position="315"/>
        <end position="331"/>
    </location>
</feature>
<name>A0A2K3D3Z7_CHLRE</name>
<dbReference type="Gramene" id="PNW75264">
    <property type="protein sequence ID" value="PNW75264"/>
    <property type="gene ID" value="CHLRE_12g519651v5"/>
</dbReference>
<gene>
    <name evidence="2" type="ORF">CHLRE_12g519651v5</name>
</gene>
<accession>A0A2K3D3Z7</accession>
<evidence type="ECO:0000313" key="2">
    <source>
        <dbReference type="EMBL" id="PNW75264.1"/>
    </source>
</evidence>
<dbReference type="RefSeq" id="XP_042918457.1">
    <property type="nucleotide sequence ID" value="XM_043068362.1"/>
</dbReference>
<proteinExistence type="predicted"/>
<feature type="region of interest" description="Disordered" evidence="1">
    <location>
        <begin position="304"/>
        <end position="343"/>
    </location>
</feature>
<dbReference type="EMBL" id="CM008973">
    <property type="protein sequence ID" value="PNW75264.1"/>
    <property type="molecule type" value="Genomic_DNA"/>
</dbReference>